<dbReference type="InterPro" id="IPR001650">
    <property type="entry name" value="Helicase_C-like"/>
</dbReference>
<evidence type="ECO:0000313" key="11">
    <source>
        <dbReference type="EMBL" id="KAA8916462.1"/>
    </source>
</evidence>
<evidence type="ECO:0000259" key="10">
    <source>
        <dbReference type="PROSITE" id="PS51194"/>
    </source>
</evidence>
<dbReference type="GO" id="GO:0003724">
    <property type="term" value="F:RNA helicase activity"/>
    <property type="evidence" value="ECO:0007669"/>
    <property type="project" value="UniProtKB-EC"/>
</dbReference>
<dbReference type="CDD" id="cd18787">
    <property type="entry name" value="SF2_C_DEAD"/>
    <property type="match status" value="1"/>
</dbReference>
<proteinExistence type="inferred from homology"/>
<evidence type="ECO:0000256" key="3">
    <source>
        <dbReference type="ARBA" id="ARBA00022801"/>
    </source>
</evidence>
<dbReference type="InterPro" id="IPR000629">
    <property type="entry name" value="RNA-helicase_DEAD-box_CS"/>
</dbReference>
<accession>A0A642V8M4</accession>
<dbReference type="SUPFAM" id="SSF52540">
    <property type="entry name" value="P-loop containing nucleoside triphosphate hydrolases"/>
    <property type="match status" value="1"/>
</dbReference>
<name>A0A642V8M4_9ASCO</name>
<reference evidence="11" key="1">
    <citation type="journal article" date="2019" name="G3 (Bethesda)">
        <title>Genome Assemblies of Two Rare Opportunistic Yeast Pathogens: Diutina rugosa (syn. Candida rugosa) and Trichomonascus ciferrii (syn. Candida ciferrii).</title>
        <authorList>
            <person name="Mixao V."/>
            <person name="Saus E."/>
            <person name="Hansen A.P."/>
            <person name="Lass-Florl C."/>
            <person name="Gabaldon T."/>
        </authorList>
    </citation>
    <scope>NUCLEOTIDE SEQUENCE</scope>
    <source>
        <strain evidence="11">CBS 4856</strain>
    </source>
</reference>
<dbReference type="Pfam" id="PF00270">
    <property type="entry name" value="DEAD"/>
    <property type="match status" value="1"/>
</dbReference>
<dbReference type="InterPro" id="IPR011545">
    <property type="entry name" value="DEAD/DEAH_box_helicase_dom"/>
</dbReference>
<dbReference type="GO" id="GO:0005524">
    <property type="term" value="F:ATP binding"/>
    <property type="evidence" value="ECO:0007669"/>
    <property type="project" value="UniProtKB-KW"/>
</dbReference>
<dbReference type="PANTHER" id="PTHR47959:SF1">
    <property type="entry name" value="ATP-DEPENDENT RNA HELICASE DBPA"/>
    <property type="match status" value="1"/>
</dbReference>
<comment type="catalytic activity">
    <reaction evidence="7">
        <text>ATP + H2O = ADP + phosphate + H(+)</text>
        <dbReference type="Rhea" id="RHEA:13065"/>
        <dbReference type="ChEBI" id="CHEBI:15377"/>
        <dbReference type="ChEBI" id="CHEBI:15378"/>
        <dbReference type="ChEBI" id="CHEBI:30616"/>
        <dbReference type="ChEBI" id="CHEBI:43474"/>
        <dbReference type="ChEBI" id="CHEBI:456216"/>
        <dbReference type="EC" id="3.6.4.13"/>
    </reaction>
</comment>
<evidence type="ECO:0000256" key="6">
    <source>
        <dbReference type="ARBA" id="ARBA00022884"/>
    </source>
</evidence>
<evidence type="ECO:0000256" key="5">
    <source>
        <dbReference type="ARBA" id="ARBA00022840"/>
    </source>
</evidence>
<dbReference type="GO" id="GO:0006364">
    <property type="term" value="P:rRNA processing"/>
    <property type="evidence" value="ECO:0007669"/>
    <property type="project" value="UniProtKB-ARBA"/>
</dbReference>
<keyword evidence="3 8" id="KW-0378">Hydrolase</keyword>
<keyword evidence="4 8" id="KW-0347">Helicase</keyword>
<dbReference type="PROSITE" id="PS51194">
    <property type="entry name" value="HELICASE_CTER"/>
    <property type="match status" value="1"/>
</dbReference>
<keyword evidence="6" id="KW-0694">RNA-binding</keyword>
<dbReference type="EMBL" id="SWFS01000097">
    <property type="protein sequence ID" value="KAA8916462.1"/>
    <property type="molecule type" value="Genomic_DNA"/>
</dbReference>
<dbReference type="OrthoDB" id="193716at2759"/>
<evidence type="ECO:0000313" key="12">
    <source>
        <dbReference type="Proteomes" id="UP000761534"/>
    </source>
</evidence>
<dbReference type="InterPro" id="IPR050079">
    <property type="entry name" value="DEAD_box_RNA_helicase"/>
</dbReference>
<dbReference type="GO" id="GO:0016787">
    <property type="term" value="F:hydrolase activity"/>
    <property type="evidence" value="ECO:0007669"/>
    <property type="project" value="UniProtKB-KW"/>
</dbReference>
<organism evidence="11 12">
    <name type="scientific">Trichomonascus ciferrii</name>
    <dbReference type="NCBI Taxonomy" id="44093"/>
    <lineage>
        <taxon>Eukaryota</taxon>
        <taxon>Fungi</taxon>
        <taxon>Dikarya</taxon>
        <taxon>Ascomycota</taxon>
        <taxon>Saccharomycotina</taxon>
        <taxon>Dipodascomycetes</taxon>
        <taxon>Dipodascales</taxon>
        <taxon>Trichomonascaceae</taxon>
        <taxon>Trichomonascus</taxon>
        <taxon>Trichomonascus ciferrii complex</taxon>
    </lineage>
</organism>
<dbReference type="PANTHER" id="PTHR47959">
    <property type="entry name" value="ATP-DEPENDENT RNA HELICASE RHLE-RELATED"/>
    <property type="match status" value="1"/>
</dbReference>
<dbReference type="InterPro" id="IPR027417">
    <property type="entry name" value="P-loop_NTPase"/>
</dbReference>
<dbReference type="GO" id="GO:0005829">
    <property type="term" value="C:cytosol"/>
    <property type="evidence" value="ECO:0007669"/>
    <property type="project" value="TreeGrafter"/>
</dbReference>
<dbReference type="GO" id="GO:0003723">
    <property type="term" value="F:RNA binding"/>
    <property type="evidence" value="ECO:0007669"/>
    <property type="project" value="UniProtKB-KW"/>
</dbReference>
<comment type="caution">
    <text evidence="11">The sequence shown here is derived from an EMBL/GenBank/DDBJ whole genome shotgun (WGS) entry which is preliminary data.</text>
</comment>
<evidence type="ECO:0000256" key="7">
    <source>
        <dbReference type="ARBA" id="ARBA00047984"/>
    </source>
</evidence>
<feature type="domain" description="Helicase C-terminal" evidence="10">
    <location>
        <begin position="381"/>
        <end position="534"/>
    </location>
</feature>
<keyword evidence="2 8" id="KW-0547">Nucleotide-binding</keyword>
<dbReference type="Proteomes" id="UP000761534">
    <property type="component" value="Unassembled WGS sequence"/>
</dbReference>
<dbReference type="PROSITE" id="PS51192">
    <property type="entry name" value="HELICASE_ATP_BIND_1"/>
    <property type="match status" value="1"/>
</dbReference>
<keyword evidence="5 8" id="KW-0067">ATP-binding</keyword>
<dbReference type="SMART" id="SM00490">
    <property type="entry name" value="HELICc"/>
    <property type="match status" value="1"/>
</dbReference>
<evidence type="ECO:0000256" key="2">
    <source>
        <dbReference type="ARBA" id="ARBA00022741"/>
    </source>
</evidence>
<dbReference type="SMART" id="SM00487">
    <property type="entry name" value="DEXDc"/>
    <property type="match status" value="1"/>
</dbReference>
<evidence type="ECO:0000259" key="9">
    <source>
        <dbReference type="PROSITE" id="PS51192"/>
    </source>
</evidence>
<gene>
    <name evidence="11" type="ORF">TRICI_001325</name>
</gene>
<dbReference type="Gene3D" id="3.40.50.300">
    <property type="entry name" value="P-loop containing nucleotide triphosphate hydrolases"/>
    <property type="match status" value="2"/>
</dbReference>
<feature type="domain" description="Helicase ATP-binding" evidence="9">
    <location>
        <begin position="160"/>
        <end position="346"/>
    </location>
</feature>
<protein>
    <recommendedName>
        <fullName evidence="1">RNA helicase</fullName>
        <ecNumber evidence="1">3.6.4.13</ecNumber>
    </recommendedName>
</protein>
<dbReference type="PROSITE" id="PS00039">
    <property type="entry name" value="DEAD_ATP_HELICASE"/>
    <property type="match status" value="1"/>
</dbReference>
<dbReference type="VEuPathDB" id="FungiDB:TRICI_001325"/>
<dbReference type="EC" id="3.6.4.13" evidence="1"/>
<sequence>MLVSRRLLVGRFVIPSVGARQFSSSGASLAAIGFTRYSSSGKDRQKFKKRNKNEVDPRDMKKRYAKYEDYPDLKRNRVKEVGPEGDGLRGMEDYPVKVDDLNCLHWSDMQTDGVPSSDPGFSNVQTEALSRHKVVYQVLVNSLRYQRNYQQLTPVQAQTVLPIMQNHSMVVRAKTGTGKTAAFSIPTIHKVIEAKRLGVKGVKAVIISPTRELAQQISDEICQITSYGEMRKIRVGCFVGGLSKSAQMENGFERYGPVDVVVATPGRLLDLLHERHILKHFNNVSIKVLDEADRLLEIGFKETLHDIDKMMKKVHHEEFQTLLFSATTDRSMMNFAKHELGSDVKIVDTVDKNEPQAQELVSQHAVECSGWSETYFAATQNVDAGIRENGPYKAIVFLPTVILVKHFGEVLRQYVRDAFGNKSTVQVIHGQLTQAQRQRAADKFRTSDNAVLVTTDVVARGMDFPNVTHVLQMGAISDVASYIHRIGRTARIGHSGKSYLYYSNLELPFIKALRKKNIKIDKNDNFSPVTKVVDKVTDVCLGLQSTFEEDPVSIYNSLFASYMGAKKQYGFRGRDFTNEQEAFGLLIGAHPTELRPFLKNTFLKKEFKNRDKREGKKSRLFWH</sequence>
<evidence type="ECO:0000256" key="1">
    <source>
        <dbReference type="ARBA" id="ARBA00012552"/>
    </source>
</evidence>
<keyword evidence="12" id="KW-1185">Reference proteome</keyword>
<evidence type="ECO:0000256" key="4">
    <source>
        <dbReference type="ARBA" id="ARBA00022806"/>
    </source>
</evidence>
<dbReference type="AlphaFoldDB" id="A0A642V8M4"/>
<evidence type="ECO:0000256" key="8">
    <source>
        <dbReference type="RuleBase" id="RU000492"/>
    </source>
</evidence>
<dbReference type="InterPro" id="IPR014001">
    <property type="entry name" value="Helicase_ATP-bd"/>
</dbReference>
<comment type="similarity">
    <text evidence="8">Belongs to the DEAD box helicase family.</text>
</comment>
<dbReference type="Pfam" id="PF00271">
    <property type="entry name" value="Helicase_C"/>
    <property type="match status" value="1"/>
</dbReference>